<keyword evidence="2 7" id="KW-0812">Transmembrane</keyword>
<evidence type="ECO:0000256" key="3">
    <source>
        <dbReference type="ARBA" id="ARBA00022729"/>
    </source>
</evidence>
<protein>
    <recommendedName>
        <fullName evidence="7">Translocon-associated protein subunit alpha</fullName>
        <shortName evidence="7">TRAP-alpha</shortName>
    </recommendedName>
    <alternativeName>
        <fullName evidence="7">Signal sequence receptor subunit alpha</fullName>
    </alternativeName>
</protein>
<evidence type="ECO:0000256" key="4">
    <source>
        <dbReference type="ARBA" id="ARBA00022824"/>
    </source>
</evidence>
<dbReference type="Proteomes" id="UP001489004">
    <property type="component" value="Unassembled WGS sequence"/>
</dbReference>
<dbReference type="Pfam" id="PF03896">
    <property type="entry name" value="TRAP_alpha"/>
    <property type="match status" value="1"/>
</dbReference>
<dbReference type="AlphaFoldDB" id="A0AAW1QRH0"/>
<keyword evidence="7" id="KW-0106">Calcium</keyword>
<keyword evidence="10" id="KW-1185">Reference proteome</keyword>
<evidence type="ECO:0000256" key="1">
    <source>
        <dbReference type="ARBA" id="ARBA00004115"/>
    </source>
</evidence>
<proteinExistence type="inferred from homology"/>
<gene>
    <name evidence="9" type="ORF">WJX72_005579</name>
</gene>
<organism evidence="9 10">
    <name type="scientific">[Myrmecia] bisecta</name>
    <dbReference type="NCBI Taxonomy" id="41462"/>
    <lineage>
        <taxon>Eukaryota</taxon>
        <taxon>Viridiplantae</taxon>
        <taxon>Chlorophyta</taxon>
        <taxon>core chlorophytes</taxon>
        <taxon>Trebouxiophyceae</taxon>
        <taxon>Trebouxiales</taxon>
        <taxon>Trebouxiaceae</taxon>
        <taxon>Myrmecia</taxon>
    </lineage>
</organism>
<comment type="similarity">
    <text evidence="7">Belongs to the TRAP-alpha family.</text>
</comment>
<evidence type="ECO:0000256" key="5">
    <source>
        <dbReference type="ARBA" id="ARBA00022989"/>
    </source>
</evidence>
<feature type="chain" id="PRO_5043519873" description="Translocon-associated protein subunit alpha" evidence="8">
    <location>
        <begin position="23"/>
        <end position="218"/>
    </location>
</feature>
<comment type="caution">
    <text evidence="9">The sequence shown here is derived from an EMBL/GenBank/DDBJ whole genome shotgun (WGS) entry which is preliminary data.</text>
</comment>
<evidence type="ECO:0000313" key="10">
    <source>
        <dbReference type="Proteomes" id="UP001489004"/>
    </source>
</evidence>
<evidence type="ECO:0000256" key="2">
    <source>
        <dbReference type="ARBA" id="ARBA00022692"/>
    </source>
</evidence>
<comment type="subcellular location">
    <subcellularLocation>
        <location evidence="1 7">Endoplasmic reticulum membrane</location>
        <topology evidence="1 7">Single-pass type I membrane protein</topology>
    </subcellularLocation>
</comment>
<dbReference type="InterPro" id="IPR005595">
    <property type="entry name" value="TRAP_alpha"/>
</dbReference>
<dbReference type="PANTHER" id="PTHR12924:SF0">
    <property type="entry name" value="TRANSLOCON-ASSOCIATED PROTEIN SUBUNIT ALPHA"/>
    <property type="match status" value="1"/>
</dbReference>
<keyword evidence="3 7" id="KW-0732">Signal</keyword>
<sequence length="218" mass="23773">MKLSTALLLAAILASAWQGALAQAAGAQRHPLTDPPPPAPGVDTEVWFPKHLQNQLQFTVGEPVDVVVGFHNGGDERLNITGIMGSLNLAEQPAYFVQNFSGQGYAAALNKGEEASLHYTFTPAANLPQREFIVALTVFYQSQASAHSTLFFNKTIDVIERPSWVDTELLFLWALLAAALGSVGVFLYKYVNTLAFVKKARKQPRKTDSTKVRKMVAS</sequence>
<comment type="function">
    <text evidence="7">TRAP proteins are part of a complex whose function is to bind calcium to the ER membrane and thereby regulate the retention of ER resident proteins. May be involved in the recycling of the translocation apparatus after completion of the translocation process or may function as a membrane-bound chaperone facilitating folding of translocated proteins.</text>
</comment>
<comment type="domain">
    <text evidence="7">Shows a remarkable charge distribution with the N-terminus being highly negatively charged, and the cytoplasmic C-terminus positively charged.</text>
</comment>
<name>A0AAW1QRH0_9CHLO</name>
<keyword evidence="6 7" id="KW-0472">Membrane</keyword>
<evidence type="ECO:0000256" key="8">
    <source>
        <dbReference type="SAM" id="SignalP"/>
    </source>
</evidence>
<keyword evidence="4 7" id="KW-0256">Endoplasmic reticulum</keyword>
<accession>A0AAW1QRH0</accession>
<dbReference type="PANTHER" id="PTHR12924">
    <property type="entry name" value="TRANSLOCON-ASSOCIATED PROTEIN, ALPHA SUBUNIT"/>
    <property type="match status" value="1"/>
</dbReference>
<evidence type="ECO:0000256" key="6">
    <source>
        <dbReference type="ARBA" id="ARBA00023136"/>
    </source>
</evidence>
<dbReference type="GO" id="GO:0005789">
    <property type="term" value="C:endoplasmic reticulum membrane"/>
    <property type="evidence" value="ECO:0007669"/>
    <property type="project" value="UniProtKB-SubCell"/>
</dbReference>
<dbReference type="EMBL" id="JALJOR010000002">
    <property type="protein sequence ID" value="KAK9823798.1"/>
    <property type="molecule type" value="Genomic_DNA"/>
</dbReference>
<reference evidence="9 10" key="1">
    <citation type="journal article" date="2024" name="Nat. Commun.">
        <title>Phylogenomics reveals the evolutionary origins of lichenization in chlorophyte algae.</title>
        <authorList>
            <person name="Puginier C."/>
            <person name="Libourel C."/>
            <person name="Otte J."/>
            <person name="Skaloud P."/>
            <person name="Haon M."/>
            <person name="Grisel S."/>
            <person name="Petersen M."/>
            <person name="Berrin J.G."/>
            <person name="Delaux P.M."/>
            <person name="Dal Grande F."/>
            <person name="Keller J."/>
        </authorList>
    </citation>
    <scope>NUCLEOTIDE SEQUENCE [LARGE SCALE GENOMIC DNA]</scope>
    <source>
        <strain evidence="9 10">SAG 2043</strain>
    </source>
</reference>
<keyword evidence="5 7" id="KW-1133">Transmembrane helix</keyword>
<evidence type="ECO:0000256" key="7">
    <source>
        <dbReference type="RuleBase" id="RU368074"/>
    </source>
</evidence>
<feature type="transmembrane region" description="Helical" evidence="7">
    <location>
        <begin position="170"/>
        <end position="191"/>
    </location>
</feature>
<evidence type="ECO:0000313" key="9">
    <source>
        <dbReference type="EMBL" id="KAK9823798.1"/>
    </source>
</evidence>
<comment type="subunit">
    <text evidence="7">Heterotetramer of TRAP-alpha, TRAP-beta, TRAP-delta and TRAP-gamma.</text>
</comment>
<feature type="signal peptide" evidence="8">
    <location>
        <begin position="1"/>
        <end position="22"/>
    </location>
</feature>